<dbReference type="PANTHER" id="PTHR20857:SF15">
    <property type="entry name" value="THIAMINE-PHOSPHATE SYNTHASE"/>
    <property type="match status" value="1"/>
</dbReference>
<dbReference type="Pfam" id="PF02581">
    <property type="entry name" value="TMP-TENI"/>
    <property type="match status" value="1"/>
</dbReference>
<keyword evidence="14" id="KW-1185">Reference proteome</keyword>
<proteinExistence type="inferred from homology"/>
<evidence type="ECO:0000256" key="1">
    <source>
        <dbReference type="ARBA" id="ARBA00005165"/>
    </source>
</evidence>
<keyword evidence="3 9" id="KW-0479">Metal-binding</keyword>
<feature type="binding site" evidence="9">
    <location>
        <position position="94"/>
    </location>
    <ligand>
        <name>Mg(2+)</name>
        <dbReference type="ChEBI" id="CHEBI:18420"/>
    </ligand>
</feature>
<dbReference type="EMBL" id="JAOYEY010000051">
    <property type="protein sequence ID" value="MCV9888801.1"/>
    <property type="molecule type" value="Genomic_DNA"/>
</dbReference>
<comment type="catalytic activity">
    <reaction evidence="8 9 10">
        <text>2-[(2R,5Z)-2-carboxy-4-methylthiazol-5(2H)-ylidene]ethyl phosphate + 4-amino-2-methyl-5-(diphosphooxymethyl)pyrimidine + 2 H(+) = thiamine phosphate + CO2 + diphosphate</text>
        <dbReference type="Rhea" id="RHEA:47844"/>
        <dbReference type="ChEBI" id="CHEBI:15378"/>
        <dbReference type="ChEBI" id="CHEBI:16526"/>
        <dbReference type="ChEBI" id="CHEBI:33019"/>
        <dbReference type="ChEBI" id="CHEBI:37575"/>
        <dbReference type="ChEBI" id="CHEBI:57841"/>
        <dbReference type="ChEBI" id="CHEBI:62899"/>
        <dbReference type="EC" id="2.5.1.3"/>
    </reaction>
</comment>
<protein>
    <recommendedName>
        <fullName evidence="9">Thiamine-phosphate synthase</fullName>
        <shortName evidence="9">TP synthase</shortName>
        <shortName evidence="9">TPS</shortName>
        <ecNumber evidence="9">2.5.1.3</ecNumber>
    </recommendedName>
    <alternativeName>
        <fullName evidence="9">Thiamine-phosphate pyrophosphorylase</fullName>
        <shortName evidence="9">TMP pyrophosphorylase</shortName>
        <shortName evidence="9">TMP-PPase</shortName>
    </alternativeName>
</protein>
<comment type="catalytic activity">
    <reaction evidence="7 9 10">
        <text>2-(2-carboxy-4-methylthiazol-5-yl)ethyl phosphate + 4-amino-2-methyl-5-(diphosphooxymethyl)pyrimidine + 2 H(+) = thiamine phosphate + CO2 + diphosphate</text>
        <dbReference type="Rhea" id="RHEA:47848"/>
        <dbReference type="ChEBI" id="CHEBI:15378"/>
        <dbReference type="ChEBI" id="CHEBI:16526"/>
        <dbReference type="ChEBI" id="CHEBI:33019"/>
        <dbReference type="ChEBI" id="CHEBI:37575"/>
        <dbReference type="ChEBI" id="CHEBI:57841"/>
        <dbReference type="ChEBI" id="CHEBI:62890"/>
        <dbReference type="EC" id="2.5.1.3"/>
    </reaction>
</comment>
<comment type="similarity">
    <text evidence="9 10">Belongs to the thiamine-phosphate synthase family.</text>
</comment>
<comment type="function">
    <text evidence="9">Condenses 4-methyl-5-(beta-hydroxyethyl)thiazole monophosphate (THZ-P) and 2-methyl-4-amino-5-hydroxymethyl pyrimidine pyrophosphate (HMP-PP) to form thiamine monophosphate (TMP).</text>
</comment>
<accession>A0ABT3DQF8</accession>
<feature type="binding site" evidence="9">
    <location>
        <position position="74"/>
    </location>
    <ligand>
        <name>4-amino-2-methyl-5-(diphosphooxymethyl)pyrimidine</name>
        <dbReference type="ChEBI" id="CHEBI:57841"/>
    </ligand>
</feature>
<dbReference type="CDD" id="cd00564">
    <property type="entry name" value="TMP_TenI"/>
    <property type="match status" value="1"/>
</dbReference>
<feature type="binding site" evidence="9">
    <location>
        <begin position="139"/>
        <end position="141"/>
    </location>
    <ligand>
        <name>2-[(2R,5Z)-2-carboxy-4-methylthiazol-5(2H)-ylidene]ethyl phosphate</name>
        <dbReference type="ChEBI" id="CHEBI:62899"/>
    </ligand>
</feature>
<keyword evidence="5 9" id="KW-0784">Thiamine biosynthesis</keyword>
<dbReference type="NCBIfam" id="TIGR00693">
    <property type="entry name" value="thiE"/>
    <property type="match status" value="1"/>
</dbReference>
<gene>
    <name evidence="9 13" type="primary">thiE</name>
    <name evidence="13" type="ORF">OIH86_24405</name>
</gene>
<evidence type="ECO:0000313" key="13">
    <source>
        <dbReference type="EMBL" id="MCV9888801.1"/>
    </source>
</evidence>
<dbReference type="InterPro" id="IPR036206">
    <property type="entry name" value="ThiamineP_synth_sf"/>
</dbReference>
<evidence type="ECO:0000256" key="11">
    <source>
        <dbReference type="RuleBase" id="RU004253"/>
    </source>
</evidence>
<name>A0ABT3DQF8_9BACI</name>
<feature type="binding site" evidence="9">
    <location>
        <position position="113"/>
    </location>
    <ligand>
        <name>4-amino-2-methyl-5-(diphosphooxymethyl)pyrimidine</name>
        <dbReference type="ChEBI" id="CHEBI:57841"/>
    </ligand>
</feature>
<dbReference type="InterPro" id="IPR022998">
    <property type="entry name" value="ThiamineP_synth_TenI"/>
</dbReference>
<dbReference type="Gene3D" id="3.20.20.70">
    <property type="entry name" value="Aldolase class I"/>
    <property type="match status" value="1"/>
</dbReference>
<organism evidence="13 14">
    <name type="scientific">Metabacillus halosaccharovorans</name>
    <dbReference type="NCBI Taxonomy" id="930124"/>
    <lineage>
        <taxon>Bacteria</taxon>
        <taxon>Bacillati</taxon>
        <taxon>Bacillota</taxon>
        <taxon>Bacilli</taxon>
        <taxon>Bacillales</taxon>
        <taxon>Bacillaceae</taxon>
        <taxon>Metabacillus</taxon>
    </lineage>
</organism>
<dbReference type="RefSeq" id="WP_264144829.1">
    <property type="nucleotide sequence ID" value="NZ_JAOYEY010000051.1"/>
</dbReference>
<dbReference type="InterPro" id="IPR034291">
    <property type="entry name" value="TMP_synthase"/>
</dbReference>
<dbReference type="SUPFAM" id="SSF51391">
    <property type="entry name" value="Thiamin phosphate synthase"/>
    <property type="match status" value="1"/>
</dbReference>
<feature type="binding site" evidence="9">
    <location>
        <position position="142"/>
    </location>
    <ligand>
        <name>4-amino-2-methyl-5-(diphosphooxymethyl)pyrimidine</name>
        <dbReference type="ChEBI" id="CHEBI:57841"/>
    </ligand>
</feature>
<keyword evidence="2 9" id="KW-0808">Transferase</keyword>
<evidence type="ECO:0000256" key="9">
    <source>
        <dbReference type="HAMAP-Rule" id="MF_00097"/>
    </source>
</evidence>
<evidence type="ECO:0000256" key="4">
    <source>
        <dbReference type="ARBA" id="ARBA00022842"/>
    </source>
</evidence>
<feature type="binding site" evidence="9">
    <location>
        <begin position="39"/>
        <end position="43"/>
    </location>
    <ligand>
        <name>4-amino-2-methyl-5-(diphosphooxymethyl)pyrimidine</name>
        <dbReference type="ChEBI" id="CHEBI:57841"/>
    </ligand>
</feature>
<feature type="binding site" evidence="9">
    <location>
        <begin position="192"/>
        <end position="193"/>
    </location>
    <ligand>
        <name>2-[(2R,5Z)-2-carboxy-4-methylthiazol-5(2H)-ylidene]ethyl phosphate</name>
        <dbReference type="ChEBI" id="CHEBI:62899"/>
    </ligand>
</feature>
<comment type="pathway">
    <text evidence="1 9 11">Cofactor biosynthesis; thiamine diphosphate biosynthesis; thiamine phosphate from 4-amino-2-methyl-5-diphosphomethylpyrimidine and 4-methyl-5-(2-phosphoethyl)-thiazole: step 1/1.</text>
</comment>
<reference evidence="13 14" key="1">
    <citation type="submission" date="2022-10" db="EMBL/GenBank/DDBJ databases">
        <title>Draft genome assembly of moderately radiation resistant bacterium Metabacillus halosaccharovorans.</title>
        <authorList>
            <person name="Pal S."/>
            <person name="Gopinathan A."/>
        </authorList>
    </citation>
    <scope>NUCLEOTIDE SEQUENCE [LARGE SCALE GENOMIC DNA]</scope>
    <source>
        <strain evidence="13 14">VITHBRA001</strain>
    </source>
</reference>
<dbReference type="Proteomes" id="UP001526147">
    <property type="component" value="Unassembled WGS sequence"/>
</dbReference>
<dbReference type="InterPro" id="IPR013785">
    <property type="entry name" value="Aldolase_TIM"/>
</dbReference>
<feature type="binding site" evidence="9">
    <location>
        <position position="75"/>
    </location>
    <ligand>
        <name>Mg(2+)</name>
        <dbReference type="ChEBI" id="CHEBI:18420"/>
    </ligand>
</feature>
<dbReference type="HAMAP" id="MF_00097">
    <property type="entry name" value="TMP_synthase"/>
    <property type="match status" value="1"/>
</dbReference>
<dbReference type="PANTHER" id="PTHR20857">
    <property type="entry name" value="THIAMINE-PHOSPHATE PYROPHOSPHORYLASE"/>
    <property type="match status" value="1"/>
</dbReference>
<feature type="domain" description="Thiamine phosphate synthase/TenI" evidence="12">
    <location>
        <begin position="9"/>
        <end position="195"/>
    </location>
</feature>
<dbReference type="GO" id="GO:0004789">
    <property type="term" value="F:thiamine-phosphate diphosphorylase activity"/>
    <property type="evidence" value="ECO:0007669"/>
    <property type="project" value="UniProtKB-EC"/>
</dbReference>
<keyword evidence="4 9" id="KW-0460">Magnesium</keyword>
<evidence type="ECO:0000256" key="10">
    <source>
        <dbReference type="RuleBase" id="RU003826"/>
    </source>
</evidence>
<evidence type="ECO:0000256" key="8">
    <source>
        <dbReference type="ARBA" id="ARBA00047883"/>
    </source>
</evidence>
<evidence type="ECO:0000256" key="7">
    <source>
        <dbReference type="ARBA" id="ARBA00047851"/>
    </source>
</evidence>
<comment type="catalytic activity">
    <reaction evidence="6 9 10">
        <text>4-methyl-5-(2-phosphooxyethyl)-thiazole + 4-amino-2-methyl-5-(diphosphooxymethyl)pyrimidine + H(+) = thiamine phosphate + diphosphate</text>
        <dbReference type="Rhea" id="RHEA:22328"/>
        <dbReference type="ChEBI" id="CHEBI:15378"/>
        <dbReference type="ChEBI" id="CHEBI:33019"/>
        <dbReference type="ChEBI" id="CHEBI:37575"/>
        <dbReference type="ChEBI" id="CHEBI:57841"/>
        <dbReference type="ChEBI" id="CHEBI:58296"/>
        <dbReference type="EC" id="2.5.1.3"/>
    </reaction>
</comment>
<evidence type="ECO:0000256" key="5">
    <source>
        <dbReference type="ARBA" id="ARBA00022977"/>
    </source>
</evidence>
<comment type="caution">
    <text evidence="13">The sequence shown here is derived from an EMBL/GenBank/DDBJ whole genome shotgun (WGS) entry which is preliminary data.</text>
</comment>
<evidence type="ECO:0000256" key="6">
    <source>
        <dbReference type="ARBA" id="ARBA00047334"/>
    </source>
</evidence>
<comment type="cofactor">
    <cofactor evidence="9">
        <name>Mg(2+)</name>
        <dbReference type="ChEBI" id="CHEBI:18420"/>
    </cofactor>
    <text evidence="9">Binds 1 Mg(2+) ion per subunit.</text>
</comment>
<evidence type="ECO:0000259" key="12">
    <source>
        <dbReference type="Pfam" id="PF02581"/>
    </source>
</evidence>
<evidence type="ECO:0000256" key="3">
    <source>
        <dbReference type="ARBA" id="ARBA00022723"/>
    </source>
</evidence>
<evidence type="ECO:0000256" key="2">
    <source>
        <dbReference type="ARBA" id="ARBA00022679"/>
    </source>
</evidence>
<dbReference type="EC" id="2.5.1.3" evidence="9"/>
<evidence type="ECO:0000313" key="14">
    <source>
        <dbReference type="Proteomes" id="UP001526147"/>
    </source>
</evidence>
<sequence length="216" mass="23488">MNVSEALKLYLVMGSTNCRVFDPEKTLAEAIEGGITLFQFREKGNEALKENDCLYLGQNLRQLCKKNKIPFIVNDDIEMALELHADGVHIGQDDGDPYRTRKQIGENMWMGVSTHSITEAHKAVKDGADYIGVGPMFPTKTKEDAHQVVGPDLIKTIRRSGLDQFPIVGIGGITLDRANLVYEAGANGVAVISAISGAESPKQAAAEFLSIKATKI</sequence>
<feature type="binding site" evidence="9">
    <location>
        <position position="172"/>
    </location>
    <ligand>
        <name>2-[(2R,5Z)-2-carboxy-4-methylthiazol-5(2H)-ylidene]ethyl phosphate</name>
        <dbReference type="ChEBI" id="CHEBI:62899"/>
    </ligand>
</feature>